<sequence length="92" mass="10771">MIAMASREFRMQMEGYGLTTAEIHYHLPDHPSLLQLYIWQEYDLAPDFPELRGFLDYWTEALEGPLHSVRVAHHRLIQPSEWQAVDGIIAIH</sequence>
<dbReference type="Pfam" id="PF06233">
    <property type="entry name" value="Usg"/>
    <property type="match status" value="1"/>
</dbReference>
<dbReference type="AlphaFoldDB" id="A0A1Y5TVK9"/>
<dbReference type="InParanoid" id="A0A1Y5TVK9"/>
<dbReference type="Proteomes" id="UP000193200">
    <property type="component" value="Unassembled WGS sequence"/>
</dbReference>
<name>A0A1Y5TVK9_9PROT</name>
<dbReference type="InterPro" id="IPR009354">
    <property type="entry name" value="Usg"/>
</dbReference>
<accession>A0A1Y5TVK9</accession>
<evidence type="ECO:0000313" key="1">
    <source>
        <dbReference type="EMBL" id="SLN71256.1"/>
    </source>
</evidence>
<gene>
    <name evidence="1" type="ORF">OCH7691_03357</name>
</gene>
<evidence type="ECO:0000313" key="2">
    <source>
        <dbReference type="Proteomes" id="UP000193200"/>
    </source>
</evidence>
<dbReference type="EMBL" id="FWFR01000003">
    <property type="protein sequence ID" value="SLN71256.1"/>
    <property type="molecule type" value="Genomic_DNA"/>
</dbReference>
<protein>
    <submittedName>
        <fullName evidence="1">Usg-like family protein</fullName>
    </submittedName>
</protein>
<reference evidence="1 2" key="1">
    <citation type="submission" date="2017-03" db="EMBL/GenBank/DDBJ databases">
        <authorList>
            <person name="Afonso C.L."/>
            <person name="Miller P.J."/>
            <person name="Scott M.A."/>
            <person name="Spackman E."/>
            <person name="Goraichik I."/>
            <person name="Dimitrov K.M."/>
            <person name="Suarez D.L."/>
            <person name="Swayne D.E."/>
        </authorList>
    </citation>
    <scope>NUCLEOTIDE SEQUENCE [LARGE SCALE GENOMIC DNA]</scope>
    <source>
        <strain evidence="1 2">CECT 7691</strain>
    </source>
</reference>
<proteinExistence type="predicted"/>
<organism evidence="1 2">
    <name type="scientific">Oceanibacterium hippocampi</name>
    <dbReference type="NCBI Taxonomy" id="745714"/>
    <lineage>
        <taxon>Bacteria</taxon>
        <taxon>Pseudomonadati</taxon>
        <taxon>Pseudomonadota</taxon>
        <taxon>Alphaproteobacteria</taxon>
        <taxon>Sneathiellales</taxon>
        <taxon>Sneathiellaceae</taxon>
        <taxon>Oceanibacterium</taxon>
    </lineage>
</organism>
<keyword evidence="2" id="KW-1185">Reference proteome</keyword>